<evidence type="ECO:0000259" key="1">
    <source>
        <dbReference type="Pfam" id="PF01521"/>
    </source>
</evidence>
<evidence type="ECO:0000313" key="2">
    <source>
        <dbReference type="EMBL" id="TES50409.1"/>
    </source>
</evidence>
<dbReference type="Proteomes" id="UP000298210">
    <property type="component" value="Unassembled WGS sequence"/>
</dbReference>
<name>A0A4Y7WP08_9BACI</name>
<dbReference type="AlphaFoldDB" id="A0A4Y7WP08"/>
<sequence>MNVLITKEAVQFYRQEMHLVDGDELRLFVRVGGVGSGGFSVGVTREIEGFDYETIQQEGILFYVSKDDLWYIDGMHIDYNDDLDMVLFKQGKFDNLDHPLFIEKT</sequence>
<evidence type="ECO:0000313" key="3">
    <source>
        <dbReference type="Proteomes" id="UP000298210"/>
    </source>
</evidence>
<feature type="domain" description="Core" evidence="1">
    <location>
        <begin position="1"/>
        <end position="90"/>
    </location>
</feature>
<dbReference type="Gene3D" id="2.60.300.12">
    <property type="entry name" value="HesB-like domain"/>
    <property type="match status" value="1"/>
</dbReference>
<dbReference type="Pfam" id="PF01521">
    <property type="entry name" value="Fe-S_biosyn"/>
    <property type="match status" value="1"/>
</dbReference>
<accession>A0A4Y7WP08</accession>
<proteinExistence type="predicted"/>
<organism evidence="2 3">
    <name type="scientific">Shouchella lehensis</name>
    <dbReference type="NCBI Taxonomy" id="300825"/>
    <lineage>
        <taxon>Bacteria</taxon>
        <taxon>Bacillati</taxon>
        <taxon>Bacillota</taxon>
        <taxon>Bacilli</taxon>
        <taxon>Bacillales</taxon>
        <taxon>Bacillaceae</taxon>
        <taxon>Shouchella</taxon>
    </lineage>
</organism>
<dbReference type="InterPro" id="IPR035903">
    <property type="entry name" value="HesB-like_dom_sf"/>
</dbReference>
<dbReference type="RefSeq" id="WP_055737697.1">
    <property type="nucleotide sequence ID" value="NZ_LDIM01000012.1"/>
</dbReference>
<reference evidence="2 3" key="1">
    <citation type="submission" date="2019-03" db="EMBL/GenBank/DDBJ databases">
        <authorList>
            <person name="Liu G."/>
        </authorList>
    </citation>
    <scope>NUCLEOTIDE SEQUENCE [LARGE SCALE GENOMIC DNA]</scope>
    <source>
        <strain evidence="2 3">DSM 19099</strain>
    </source>
</reference>
<dbReference type="InterPro" id="IPR000361">
    <property type="entry name" value="ATAP_core_dom"/>
</dbReference>
<protein>
    <recommendedName>
        <fullName evidence="1">Core domain-containing protein</fullName>
    </recommendedName>
</protein>
<comment type="caution">
    <text evidence="2">The sequence shown here is derived from an EMBL/GenBank/DDBJ whole genome shotgun (WGS) entry which is preliminary data.</text>
</comment>
<dbReference type="EMBL" id="SNUX01000001">
    <property type="protein sequence ID" value="TES50409.1"/>
    <property type="molecule type" value="Genomic_DNA"/>
</dbReference>
<dbReference type="SUPFAM" id="SSF89360">
    <property type="entry name" value="HesB-like domain"/>
    <property type="match status" value="1"/>
</dbReference>
<gene>
    <name evidence="2" type="ORF">E2L03_00295</name>
</gene>